<dbReference type="InterPro" id="IPR014718">
    <property type="entry name" value="GH-type_carb-bd"/>
</dbReference>
<dbReference type="SUPFAM" id="SSF74650">
    <property type="entry name" value="Galactose mutarotase-like"/>
    <property type="match status" value="1"/>
</dbReference>
<organism evidence="17 18">
    <name type="scientific">Opitutus terrae (strain DSM 11246 / JCM 15787 / PB90-1)</name>
    <dbReference type="NCBI Taxonomy" id="452637"/>
    <lineage>
        <taxon>Bacteria</taxon>
        <taxon>Pseudomonadati</taxon>
        <taxon>Verrucomicrobiota</taxon>
        <taxon>Opitutia</taxon>
        <taxon>Opitutales</taxon>
        <taxon>Opitutaceae</taxon>
        <taxon>Opitutus</taxon>
    </lineage>
</organism>
<keyword evidence="8" id="KW-0963">Cytoplasm</keyword>
<dbReference type="InterPro" id="IPR018052">
    <property type="entry name" value="Ald1_epimerase_CS"/>
</dbReference>
<evidence type="ECO:0000313" key="18">
    <source>
        <dbReference type="Proteomes" id="UP000007013"/>
    </source>
</evidence>
<feature type="chain" id="PRO_5002772040" description="Aldose 1-epimerase" evidence="16">
    <location>
        <begin position="25"/>
        <end position="384"/>
    </location>
</feature>
<evidence type="ECO:0000256" key="3">
    <source>
        <dbReference type="ARBA" id="ARBA00005028"/>
    </source>
</evidence>
<keyword evidence="16" id="KW-0732">Signal</keyword>
<dbReference type="OrthoDB" id="9779408at2"/>
<comment type="pathway">
    <text evidence="3 12">Carbohydrate metabolism; hexose metabolism.</text>
</comment>
<comment type="subcellular location">
    <subcellularLocation>
        <location evidence="2">Cytoplasm</location>
    </subcellularLocation>
</comment>
<dbReference type="PIRSF" id="PIRSF005096">
    <property type="entry name" value="GALM"/>
    <property type="match status" value="1"/>
</dbReference>
<dbReference type="GO" id="GO:0004034">
    <property type="term" value="F:aldose 1-epimerase activity"/>
    <property type="evidence" value="ECO:0007669"/>
    <property type="project" value="UniProtKB-EC"/>
</dbReference>
<keyword evidence="18" id="KW-1185">Reference proteome</keyword>
<dbReference type="InterPro" id="IPR015443">
    <property type="entry name" value="Aldose_1-epimerase"/>
</dbReference>
<dbReference type="Pfam" id="PF01263">
    <property type="entry name" value="Aldose_epim"/>
    <property type="match status" value="1"/>
</dbReference>
<evidence type="ECO:0000256" key="7">
    <source>
        <dbReference type="ARBA" id="ARBA00014165"/>
    </source>
</evidence>
<evidence type="ECO:0000256" key="15">
    <source>
        <dbReference type="PIRSR" id="PIRSR005096-3"/>
    </source>
</evidence>
<evidence type="ECO:0000313" key="17">
    <source>
        <dbReference type="EMBL" id="ACB74671.1"/>
    </source>
</evidence>
<dbReference type="NCBIfam" id="NF008277">
    <property type="entry name" value="PRK11055.1"/>
    <property type="match status" value="1"/>
</dbReference>
<dbReference type="GO" id="GO:0006006">
    <property type="term" value="P:glucose metabolic process"/>
    <property type="evidence" value="ECO:0007669"/>
    <property type="project" value="TreeGrafter"/>
</dbReference>
<name>B1ZRZ5_OPITP</name>
<dbReference type="AlphaFoldDB" id="B1ZRZ5"/>
<evidence type="ECO:0000256" key="11">
    <source>
        <dbReference type="ARBA" id="ARBA00023277"/>
    </source>
</evidence>
<evidence type="ECO:0000256" key="1">
    <source>
        <dbReference type="ARBA" id="ARBA00001614"/>
    </source>
</evidence>
<evidence type="ECO:0000256" key="12">
    <source>
        <dbReference type="PIRNR" id="PIRNR005096"/>
    </source>
</evidence>
<feature type="active site" description="Proton acceptor" evidence="13">
    <location>
        <position position="349"/>
    </location>
</feature>
<dbReference type="KEGG" id="ote:Oter_1386"/>
<keyword evidence="10 12" id="KW-0413">Isomerase</keyword>
<dbReference type="eggNOG" id="COG2017">
    <property type="taxonomic scope" value="Bacteria"/>
</dbReference>
<dbReference type="GO" id="GO:0033499">
    <property type="term" value="P:galactose catabolic process via UDP-galactose, Leloir pathway"/>
    <property type="evidence" value="ECO:0007669"/>
    <property type="project" value="TreeGrafter"/>
</dbReference>
<dbReference type="PANTHER" id="PTHR10091">
    <property type="entry name" value="ALDOSE-1-EPIMERASE"/>
    <property type="match status" value="1"/>
</dbReference>
<feature type="active site" description="Proton donor" evidence="13">
    <location>
        <position position="212"/>
    </location>
</feature>
<evidence type="ECO:0000256" key="6">
    <source>
        <dbReference type="ARBA" id="ARBA00013185"/>
    </source>
</evidence>
<dbReference type="UniPathway" id="UPA00242"/>
<dbReference type="Proteomes" id="UP000007013">
    <property type="component" value="Chromosome"/>
</dbReference>
<evidence type="ECO:0000256" key="13">
    <source>
        <dbReference type="PIRSR" id="PIRSR005096-1"/>
    </source>
</evidence>
<feature type="binding site" evidence="14">
    <location>
        <position position="284"/>
    </location>
    <ligand>
        <name>beta-D-galactose</name>
        <dbReference type="ChEBI" id="CHEBI:27667"/>
    </ligand>
</feature>
<evidence type="ECO:0000256" key="9">
    <source>
        <dbReference type="ARBA" id="ARBA00022553"/>
    </source>
</evidence>
<dbReference type="CDD" id="cd09019">
    <property type="entry name" value="galactose_mutarotase_like"/>
    <property type="match status" value="1"/>
</dbReference>
<dbReference type="InterPro" id="IPR008183">
    <property type="entry name" value="Aldose_1/G6P_1-epimerase"/>
</dbReference>
<dbReference type="EMBL" id="CP001032">
    <property type="protein sequence ID" value="ACB74671.1"/>
    <property type="molecule type" value="Genomic_DNA"/>
</dbReference>
<evidence type="ECO:0000256" key="8">
    <source>
        <dbReference type="ARBA" id="ARBA00022490"/>
    </source>
</evidence>
<keyword evidence="9" id="KW-0597">Phosphoprotein</keyword>
<accession>B1ZRZ5</accession>
<comment type="similarity">
    <text evidence="4 12">Belongs to the aldose epimerase family.</text>
</comment>
<feature type="binding site" evidence="15">
    <location>
        <begin position="212"/>
        <end position="214"/>
    </location>
    <ligand>
        <name>beta-D-galactose</name>
        <dbReference type="ChEBI" id="CHEBI:27667"/>
    </ligand>
</feature>
<evidence type="ECO:0000256" key="2">
    <source>
        <dbReference type="ARBA" id="ARBA00004496"/>
    </source>
</evidence>
<dbReference type="FunFam" id="2.70.98.10:FF:000003">
    <property type="entry name" value="Aldose 1-epimerase"/>
    <property type="match status" value="1"/>
</dbReference>
<dbReference type="GO" id="GO:0005737">
    <property type="term" value="C:cytoplasm"/>
    <property type="evidence" value="ECO:0007669"/>
    <property type="project" value="UniProtKB-SubCell"/>
</dbReference>
<evidence type="ECO:0000256" key="14">
    <source>
        <dbReference type="PIRSR" id="PIRSR005096-2"/>
    </source>
</evidence>
<keyword evidence="11 12" id="KW-0119">Carbohydrate metabolism</keyword>
<evidence type="ECO:0000256" key="4">
    <source>
        <dbReference type="ARBA" id="ARBA00006206"/>
    </source>
</evidence>
<dbReference type="InterPro" id="IPR011013">
    <property type="entry name" value="Gal_mutarotase_sf_dom"/>
</dbReference>
<reference evidence="17 18" key="1">
    <citation type="journal article" date="2011" name="J. Bacteriol.">
        <title>Genome sequence of the verrucomicrobium Opitutus terrae PB90-1, an abundant inhabitant of rice paddy soil ecosystems.</title>
        <authorList>
            <person name="van Passel M.W."/>
            <person name="Kant R."/>
            <person name="Palva A."/>
            <person name="Copeland A."/>
            <person name="Lucas S."/>
            <person name="Lapidus A."/>
            <person name="Glavina del Rio T."/>
            <person name="Pitluck S."/>
            <person name="Goltsman E."/>
            <person name="Clum A."/>
            <person name="Sun H."/>
            <person name="Schmutz J."/>
            <person name="Larimer F.W."/>
            <person name="Land M.L."/>
            <person name="Hauser L."/>
            <person name="Kyrpides N."/>
            <person name="Mikhailova N."/>
            <person name="Richardson P.P."/>
            <person name="Janssen P.H."/>
            <person name="de Vos W.M."/>
            <person name="Smidt H."/>
        </authorList>
    </citation>
    <scope>NUCLEOTIDE SEQUENCE [LARGE SCALE GENOMIC DNA]</scope>
    <source>
        <strain evidence="18">DSM 11246 / JCM 15787 / PB90-1</strain>
    </source>
</reference>
<dbReference type="HOGENOM" id="CLU_031753_1_0_0"/>
<feature type="binding site" evidence="15">
    <location>
        <begin position="108"/>
        <end position="109"/>
    </location>
    <ligand>
        <name>beta-D-galactose</name>
        <dbReference type="ChEBI" id="CHEBI:27667"/>
    </ligand>
</feature>
<dbReference type="STRING" id="452637.Oter_1386"/>
<proteinExistence type="inferred from homology"/>
<gene>
    <name evidence="17" type="ordered locus">Oter_1386</name>
</gene>
<comment type="subunit">
    <text evidence="5">Monomer.</text>
</comment>
<sequence>MKNILRLVCSSVAVLQLAVPLLTAAPSSPVITMKSFGQLPDGRQTHLYTLENASGFRADITDLGGIVVNLLVPDKNGQLADVSLGFDNAAQYLKESPFFGALIGRYGNRIAHGKFTLDGQTYSLPLNDKPGDIPCSLHGGTVGFDKVLWQGRPQIIDGNPALVLTYVSRDGEQGYPGTLTVEVTYTVTPKNELRIDYSATTDKATPVNLTNHTYFNLHGEGEGTILDHVLMMKAAKTTPVNAGLIPTGEIVSVAGTPLDFTKPHVIGERIDADNEQLKFGGGYDHNWVLDNQDGKLALAATVHEPQSGRFMEVFTTEPGLQFYSGNFLTGAITGKSGKKYPHRSGLCLETQHYPDSPNQPAFPSTILRPGKKLTSTTVYRFSTK</sequence>
<dbReference type="EC" id="5.1.3.3" evidence="6 12"/>
<dbReference type="InterPro" id="IPR047215">
    <property type="entry name" value="Galactose_mutarotase-like"/>
</dbReference>
<protein>
    <recommendedName>
        <fullName evidence="7 12">Aldose 1-epimerase</fullName>
        <ecNumber evidence="6 12">5.1.3.3</ecNumber>
    </recommendedName>
</protein>
<evidence type="ECO:0000256" key="5">
    <source>
        <dbReference type="ARBA" id="ARBA00011245"/>
    </source>
</evidence>
<dbReference type="RefSeq" id="WP_012374209.1">
    <property type="nucleotide sequence ID" value="NC_010571.1"/>
</dbReference>
<dbReference type="PANTHER" id="PTHR10091:SF0">
    <property type="entry name" value="GALACTOSE MUTAROTASE"/>
    <property type="match status" value="1"/>
</dbReference>
<feature type="signal peptide" evidence="16">
    <location>
        <begin position="1"/>
        <end position="24"/>
    </location>
</feature>
<evidence type="ECO:0000256" key="10">
    <source>
        <dbReference type="ARBA" id="ARBA00023235"/>
    </source>
</evidence>
<evidence type="ECO:0000256" key="16">
    <source>
        <dbReference type="SAM" id="SignalP"/>
    </source>
</evidence>
<dbReference type="PROSITE" id="PS00545">
    <property type="entry name" value="ALDOSE_1_EPIMERASE"/>
    <property type="match status" value="1"/>
</dbReference>
<dbReference type="Gene3D" id="2.70.98.10">
    <property type="match status" value="1"/>
</dbReference>
<comment type="catalytic activity">
    <reaction evidence="1 12">
        <text>alpha-D-glucose = beta-D-glucose</text>
        <dbReference type="Rhea" id="RHEA:10264"/>
        <dbReference type="ChEBI" id="CHEBI:15903"/>
        <dbReference type="ChEBI" id="CHEBI:17925"/>
        <dbReference type="EC" id="5.1.3.3"/>
    </reaction>
</comment>
<dbReference type="GO" id="GO:0030246">
    <property type="term" value="F:carbohydrate binding"/>
    <property type="evidence" value="ECO:0007669"/>
    <property type="project" value="InterPro"/>
</dbReference>